<organism evidence="3 4">
    <name type="scientific">Bartonella ancashensis</name>
    <dbReference type="NCBI Taxonomy" id="1318743"/>
    <lineage>
        <taxon>Bacteria</taxon>
        <taxon>Pseudomonadati</taxon>
        <taxon>Pseudomonadota</taxon>
        <taxon>Alphaproteobacteria</taxon>
        <taxon>Hyphomicrobiales</taxon>
        <taxon>Bartonellaceae</taxon>
        <taxon>Bartonella</taxon>
    </lineage>
</organism>
<gene>
    <name evidence="3" type="ORF">PU02_0025</name>
</gene>
<evidence type="ECO:0008006" key="5">
    <source>
        <dbReference type="Google" id="ProtNLM"/>
    </source>
</evidence>
<keyword evidence="2" id="KW-1133">Transmembrane helix</keyword>
<feature type="compositionally biased region" description="Basic and acidic residues" evidence="1">
    <location>
        <begin position="472"/>
        <end position="485"/>
    </location>
</feature>
<dbReference type="EMBL" id="CP010401">
    <property type="protein sequence ID" value="ALE02839.1"/>
    <property type="molecule type" value="Genomic_DNA"/>
</dbReference>
<dbReference type="KEGG" id="banc:PU02_0025"/>
<reference evidence="3 4" key="1">
    <citation type="journal article" date="2015" name="Genome Announc.">
        <title>Complete Genome Sequence of Bartonella ancashensis Strain 20.00, Isolated from the Blood of a Patient with Verruga Peruana.</title>
        <authorList>
            <person name="Hang J."/>
            <person name="Mullins K.E."/>
            <person name="Clifford R.J."/>
            <person name="Onmus-Leone F."/>
            <person name="Yang Y."/>
            <person name="Jiang J."/>
            <person name="Leguia M."/>
            <person name="Kasper M.R."/>
            <person name="Maguina C."/>
            <person name="Lesho E.P."/>
            <person name="Jarman R.G."/>
            <person name="Richards A.L."/>
            <person name="Blazes D."/>
        </authorList>
    </citation>
    <scope>NUCLEOTIDE SEQUENCE [LARGE SCALE GENOMIC DNA]</scope>
    <source>
        <strain evidence="3 4">20.00</strain>
    </source>
</reference>
<protein>
    <recommendedName>
        <fullName evidence="5">Transmembrane protein</fullName>
    </recommendedName>
</protein>
<proteinExistence type="predicted"/>
<dbReference type="STRING" id="1318743.PU02_0025"/>
<keyword evidence="2" id="KW-0812">Transmembrane</keyword>
<feature type="compositionally biased region" description="Low complexity" evidence="1">
    <location>
        <begin position="488"/>
        <end position="501"/>
    </location>
</feature>
<keyword evidence="2" id="KW-0472">Membrane</keyword>
<feature type="transmembrane region" description="Helical" evidence="2">
    <location>
        <begin position="194"/>
        <end position="214"/>
    </location>
</feature>
<dbReference type="AlphaFoldDB" id="A0A0M4LIH0"/>
<keyword evidence="4" id="KW-1185">Reference proteome</keyword>
<dbReference type="RefSeq" id="WP_053943559.1">
    <property type="nucleotide sequence ID" value="NZ_CP010401.1"/>
</dbReference>
<name>A0A0M4LIH0_9HYPH</name>
<dbReference type="Proteomes" id="UP000057213">
    <property type="component" value="Chromosome"/>
</dbReference>
<dbReference type="PATRIC" id="fig|1318743.3.peg.25"/>
<dbReference type="OrthoDB" id="8442940at2"/>
<accession>A0A0M4LIH0</accession>
<evidence type="ECO:0000256" key="1">
    <source>
        <dbReference type="SAM" id="MobiDB-lite"/>
    </source>
</evidence>
<evidence type="ECO:0000313" key="4">
    <source>
        <dbReference type="Proteomes" id="UP000057213"/>
    </source>
</evidence>
<evidence type="ECO:0000313" key="3">
    <source>
        <dbReference type="EMBL" id="ALE02839.1"/>
    </source>
</evidence>
<feature type="region of interest" description="Disordered" evidence="1">
    <location>
        <begin position="472"/>
        <end position="501"/>
    </location>
</feature>
<sequence length="501" mass="56538">MVDFVRILKKTIDAQGNATTQLRERVYERAVDALERKFIEEKVSKAVIERQRKSLRDAITIVEEGYLALDKELLSSAIGWRFTDEWEGDRIERDFVSSQSDSISVLGTERERKISVVDANKNGESYTSSEMITVPDAEFVNMGNLICEMDWDLEERIVKNSRISSVAGDNVHIVSHIFSQALRRANRSSLKKRILVGIFSFISFTIFLISIFLISKRIFVLKDHSLQEFNIYTSDVSATEAYVDRKLTQRLLEDGSEIDAGFAKDTKILNDEEVLAITTSEMEAVEYAGEAVLYQMRTDYETENVVTGEVQWSLIRGDATEGKSEELAIRGDMKIPDEGVSLRLVLHRNVDSSLPAAYIMDLIFITSDKFLGQAISNIKALTFKVSEQSAGQALTKTSIAKVDDNFFLIALSGHHPFLNRNLQLMRQLDWIHLIMDDKNGRTNELIFSKGRTGKKIFNEVIGKWFTQDNQPKELDSIKKDADIGKTKSIPPTGTVSPPVGP</sequence>
<evidence type="ECO:0000256" key="2">
    <source>
        <dbReference type="SAM" id="Phobius"/>
    </source>
</evidence>